<dbReference type="InterPro" id="IPR036890">
    <property type="entry name" value="HATPase_C_sf"/>
</dbReference>
<sequence length="2690" mass="315406">MVEGKAFKPGQKYTNRIHEILEGNSQFLREILQNSDDSQSTKQVFILDHNTYLGKNLLKPELSRFQGPALLSINNTKFNDDDFKSLENMNESEKRNQCDKIGEKGTGFNSIYYICDSCSFITDNKFTILDPHEWYIEGGIIYDVVELSQEHPDQVYPFKNLGKLIPFDGSFEGTIFRCPLRTERDSKDSKISNKIYKPSQILEMFEEFFENDSVDCLLFLRYIECIEFYELKEGKSEPELIYKILLKDAEKVREERQKIFKAITLIKKNLKENKSIQEVSLDTSYKASIVRYKNEDIVEDSSWLILNMLDNLFDTKKNVHNDFVERLGRVPNVGLATKLNLGQDENENNHHGKLFCFFPLQIDNPFRVSINGHFTVTNNRRDLWSRETNASSSDSEDNLKIKWNKFLFEEVIPQAWVKFIIKIQAYVNKKEAYYKFWPIADPTQFVSLEFFIDLLKNMIKKINQNDKIFWENDQMLSISMGYFSDGLYTRHDIPKILCKTGFPVINAPSEIIEILKKSDKHFLQYYSPRIVSKFLQEHEKWKDELERNEIWELIDYLFNDEDNEILKDLEMIPLANGTFKRRSQFGTVTYLCSDHQDEDDPREIFKDQLEKFIAKDIPLDLLNRLSDKVKKGWNFNIEMLTIQSIAEMVKNKIYRNKNHLNSNDEIVMDNLEWINRVWCYLCNKFNENDETDLKIFEDIHLIPTKYYALRKLKTNQIKYFFNSVENLQDHFAQIYPILEKLGIIFINREFENNIAPLRTRFSAYICDMSDITSVLTSLNRNGAYNLNTNEAELLIKYLFNYLRFSKFPTKYHIETIKCLPIFKEFGKNETTSLNLKENVTWLLLPTDEPKDYGQIIASKEFRFLDTTSEEARYLLKHIIKIRRLEPVEYWIDYVIKYLEFSPNEDIVIEKFFKQLPRLVFYREFDKDKVCNYSIVPCVTIQGKQAVDQIKRVRPVDLYDPSIPNIALFFFDDEQIFPEEKFWNRHKEPLKNLGVKTSLLLKDIVERIKTYIKRQKMGDNEVYDKSRNLLIYIDENWSSLQLDKNYEFLSLIKSQKWIPTIDKLGNKLFSLSSECRDKNDEHLVSLILPILDYRIVESQFRNLLEWNRPSVNIIIEQMMLCSKLAKENIKFKNQQEICKAVYRYIDVVLSCNNELPSKRAFKEISNELKNKKWIFCEGNFYAAENVVFNLSTDLVNELPIIKLPEDYQNNFINVFKHMGVRENIDISDFIKVIKKIAHDANNRALNNEELSKTIAILDQIGKEFNKSDNKKIDYLKDLPIPSTDAILFSLEEIKFDDRPGLNNDEKENYKLSHPKISLTLARGLGIRMLSEAYIEGCGIDFKIDEKSEFLKNCSLDSIFREFLQNADQAGARRISIYVDDERQWHKKPEQSTLLSKEMYNWQGPAIWIYNDAKIKLEDISSLINKSGIITSFNLTDVLSCVSGEEIAFLDPYARFLPILGKPPKRPRGIKLNFLNKKFLSRFEDQCKPYLAVEDCDFKKGFNGTLFRLPLRNTELSKQSSILKYLRDLKGNQILFLRSIETYNIYHIDKNERKQLIWEEKIQNLKEDVRDIRRKVDYKPQIFQLDTKIYDEQKKTTTFEVWLICTGGRQSTKEFSKNAHGGVAAILAQSDNEPLKKPLDLTDPPVLAGRNYAYVPCNDDYTKLNVHINGNFALSKDRKVISQQNNTHKGWSLFLQQNNHEKWNQYILLEVLPSLHVKLLDEIAKINYEQYEHFKNSKNIQPNNFVSCITKTTKGFWPFVFWTEANEGKFVSLDDAYFSEENDHTIANILAKHNISTVKVEKAILSQLKRLSENSAIKYQPIIPAFVYESLRANNNILKNVQDELISSHNNILNLLKFVLQDKNLYSQLIGLPMVPLKDGSFGKFGEQTYYMANKKDQDLFPKSGPSRFICDLDDELSKIFKSKDFSRIITNIKKLDAQGILDLLAGELCKEQEISWNPSSQDIPNRQWLDNILEKMEWGIGLEFAKLSEYPLLPVVSPSNKLVRADSLNPLLTYPVNPDEILVSALGKLGICFTDIKLESRNASSEFLKKSVFSWNDSNNVFESIKRKQTLQKISMESFFSNATLSKDELNKLREFVKDSVFSQQGNIEIIQELPIWPTRSEEHISAKEGKLLPCNLPCYSLDKDLYDVPDEYFRVLTFLCAKQYKEFDYVKQYYFTPDSKRAPTQEDVEFLEKILLLNDPEIMDYLKSFNSIPNRSLKSFVKADTLYNANEDLLFSRIFDDNRFLPSQLQNNHDCFHALLKMGLKQDFNNNNTYIECVRTIEFKINIGKYNDEEIRPIAKNLAEYFFDHQNINLNFKEDEFLNQLYKIKFVPSNKNLPNPYSKTVGQAGRTSGYESFGSLYSIKYQNICWTQAKFFASDVKHTEQPPNIEMVIDHWDYLFGRKIFQTSDWEIKTIYKIMEEIYKFVSDFLEKDEGKTTKLELKNLYFLNGDDPFNPDCWVLGNKLAFGIQDDIGSDLFKVNRRLEPFKNLLIAAGAKNTNHDINIPKLLIDHSQQKDKLIEHLIERLEEEDPDPQYHDVIFEIGNIKIGANRYVLSYVAKDFDWDFSANPIIINNIQPNTYKVLLRWLHGMPYSEAVEKIFGEEFSGQDYLDFLHDFLKASYKYQPLNDIIQNEIMDENKHLVNESNVKMLRDLSVECDANRLKKYCEEYIEKNQDIVDTVQKNKAQNIS</sequence>
<evidence type="ECO:0000256" key="1">
    <source>
        <dbReference type="SAM" id="Coils"/>
    </source>
</evidence>
<dbReference type="InterPro" id="IPR052972">
    <property type="entry name" value="Sacsin_chaperone_reg"/>
</dbReference>
<evidence type="ECO:0000313" key="3">
    <source>
        <dbReference type="EMBL" id="CAG8722065.1"/>
    </source>
</evidence>
<comment type="caution">
    <text evidence="3">The sequence shown here is derived from an EMBL/GenBank/DDBJ whole genome shotgun (WGS) entry which is preliminary data.</text>
</comment>
<evidence type="ECO:0000259" key="2">
    <source>
        <dbReference type="PROSITE" id="PS50097"/>
    </source>
</evidence>
<dbReference type="SUPFAM" id="SSF55874">
    <property type="entry name" value="ATPase domain of HSP90 chaperone/DNA topoisomerase II/histidine kinase"/>
    <property type="match status" value="1"/>
</dbReference>
<accession>A0ABN7V2S2</accession>
<dbReference type="InterPro" id="IPR000210">
    <property type="entry name" value="BTB/POZ_dom"/>
</dbReference>
<feature type="coiled-coil region" evidence="1">
    <location>
        <begin position="1546"/>
        <end position="1573"/>
    </location>
</feature>
<dbReference type="NCBIfam" id="NF047352">
    <property type="entry name" value="P_loop_sacsin"/>
    <property type="match status" value="1"/>
</dbReference>
<feature type="domain" description="BTB" evidence="2">
    <location>
        <begin position="2537"/>
        <end position="2589"/>
    </location>
</feature>
<keyword evidence="1" id="KW-0175">Coiled coil</keyword>
<dbReference type="InterPro" id="IPR058210">
    <property type="entry name" value="SACS/Nov_dom"/>
</dbReference>
<keyword evidence="4" id="KW-1185">Reference proteome</keyword>
<name>A0ABN7V2S2_GIGMA</name>
<dbReference type="InterPro" id="IPR011333">
    <property type="entry name" value="SKP1/BTB/POZ_sf"/>
</dbReference>
<proteinExistence type="predicted"/>
<dbReference type="PROSITE" id="PS50097">
    <property type="entry name" value="BTB"/>
    <property type="match status" value="1"/>
</dbReference>
<evidence type="ECO:0000313" key="4">
    <source>
        <dbReference type="Proteomes" id="UP000789901"/>
    </source>
</evidence>
<organism evidence="3 4">
    <name type="scientific">Gigaspora margarita</name>
    <dbReference type="NCBI Taxonomy" id="4874"/>
    <lineage>
        <taxon>Eukaryota</taxon>
        <taxon>Fungi</taxon>
        <taxon>Fungi incertae sedis</taxon>
        <taxon>Mucoromycota</taxon>
        <taxon>Glomeromycotina</taxon>
        <taxon>Glomeromycetes</taxon>
        <taxon>Diversisporales</taxon>
        <taxon>Gigasporaceae</taxon>
        <taxon>Gigaspora</taxon>
    </lineage>
</organism>
<gene>
    <name evidence="3" type="ORF">GMARGA_LOCUS13608</name>
</gene>
<reference evidence="3 4" key="1">
    <citation type="submission" date="2021-06" db="EMBL/GenBank/DDBJ databases">
        <authorList>
            <person name="Kallberg Y."/>
            <person name="Tangrot J."/>
            <person name="Rosling A."/>
        </authorList>
    </citation>
    <scope>NUCLEOTIDE SEQUENCE [LARGE SCALE GENOMIC DNA]</scope>
    <source>
        <strain evidence="3 4">120-4 pot B 10/14</strain>
    </source>
</reference>
<dbReference type="SUPFAM" id="SSF54695">
    <property type="entry name" value="POZ domain"/>
    <property type="match status" value="1"/>
</dbReference>
<protein>
    <submittedName>
        <fullName evidence="3">11249_t:CDS:1</fullName>
    </submittedName>
</protein>
<dbReference type="Gene3D" id="3.30.710.10">
    <property type="entry name" value="Potassium Channel Kv1.1, Chain A"/>
    <property type="match status" value="1"/>
</dbReference>
<dbReference type="Proteomes" id="UP000789901">
    <property type="component" value="Unassembled WGS sequence"/>
</dbReference>
<dbReference type="PANTHER" id="PTHR15600">
    <property type="entry name" value="SACSIN"/>
    <property type="match status" value="1"/>
</dbReference>
<dbReference type="Pfam" id="PF25794">
    <property type="entry name" value="SACS"/>
    <property type="match status" value="2"/>
</dbReference>
<dbReference type="EMBL" id="CAJVQB010008695">
    <property type="protein sequence ID" value="CAG8722065.1"/>
    <property type="molecule type" value="Genomic_DNA"/>
</dbReference>
<dbReference type="PANTHER" id="PTHR15600:SF42">
    <property type="entry name" value="SACSIN"/>
    <property type="match status" value="1"/>
</dbReference>